<feature type="compositionally biased region" description="Polar residues" evidence="3">
    <location>
        <begin position="233"/>
        <end position="248"/>
    </location>
</feature>
<dbReference type="Pfam" id="PF00069">
    <property type="entry name" value="Pkinase"/>
    <property type="match status" value="2"/>
</dbReference>
<evidence type="ECO:0000256" key="2">
    <source>
        <dbReference type="ARBA" id="ARBA00022840"/>
    </source>
</evidence>
<keyword evidence="6" id="KW-1185">Reference proteome</keyword>
<keyword evidence="2" id="KW-0067">ATP-binding</keyword>
<dbReference type="OrthoDB" id="2535779at2759"/>
<feature type="compositionally biased region" description="Polar residues" evidence="3">
    <location>
        <begin position="181"/>
        <end position="201"/>
    </location>
</feature>
<dbReference type="Proteomes" id="UP000249723">
    <property type="component" value="Unassembled WGS sequence"/>
</dbReference>
<feature type="compositionally biased region" description="Polar residues" evidence="3">
    <location>
        <begin position="1170"/>
        <end position="1186"/>
    </location>
</feature>
<feature type="region of interest" description="Disordered" evidence="3">
    <location>
        <begin position="1018"/>
        <end position="1085"/>
    </location>
</feature>
<gene>
    <name evidence="5" type="ORF">BZ3500_MVSOF-1268-A1-R1_CHR3-1G05823</name>
</gene>
<dbReference type="PROSITE" id="PS50011">
    <property type="entry name" value="PROTEIN_KINASE_DOM"/>
    <property type="match status" value="1"/>
</dbReference>
<keyword evidence="1" id="KW-0547">Nucleotide-binding</keyword>
<organism evidence="5 6">
    <name type="scientific">Microbotryum saponariae</name>
    <dbReference type="NCBI Taxonomy" id="289078"/>
    <lineage>
        <taxon>Eukaryota</taxon>
        <taxon>Fungi</taxon>
        <taxon>Dikarya</taxon>
        <taxon>Basidiomycota</taxon>
        <taxon>Pucciniomycotina</taxon>
        <taxon>Microbotryomycetes</taxon>
        <taxon>Microbotryales</taxon>
        <taxon>Microbotryaceae</taxon>
        <taxon>Microbotryum</taxon>
    </lineage>
</organism>
<reference evidence="6" key="1">
    <citation type="submission" date="2016-10" db="EMBL/GenBank/DDBJ databases">
        <authorList>
            <person name="Jeantristanb JTB J.-T."/>
            <person name="Ricardo R."/>
        </authorList>
    </citation>
    <scope>NUCLEOTIDE SEQUENCE [LARGE SCALE GENOMIC DNA]</scope>
</reference>
<dbReference type="Gene3D" id="1.10.510.10">
    <property type="entry name" value="Transferase(Phosphotransferase) domain 1"/>
    <property type="match status" value="1"/>
</dbReference>
<sequence length="1249" mass="133926">MLARSGRIDSLNQVANGLTMALDAHPTDLKRSGSLVRRPAHQQHQPPPPPQCQEPQQAQLQHQQHQPFQRSSAAPSPVAGSSGTSPASASTLSPWSNLTPSTSTHVSPTPSSHSSSTSVSSAGTASRNSGFVVTSRARDYQPRPPSSSAPLEVADGHHDPIASTSASTSNSTYSITSSLTPPASTSRATRPTVTTHNSRQPHPSPFGRKPSDSSSRSGHGDGAPPNPNLVASPDSNAPKTTLHLSSSIDAHGRRMVNQYVRLKTIGQGSHGKVWLCAEPIVPEGDEDDESDDAKRDEDNALFDEDIVAAAARRMSKGKGSRADRWEHEIEAGNVRYCAIKSVAREGTGRGKSLRAAKGRKSSSQTSGGIGADDKVKREVAIMKQLDHPNIVRLKEVIDDAKSKKVFMVLEFMSGGQIAWQDDNKQPTMSVNEARRTFRDVVLGLEYLHYHGIIHRDIKPANLLWNDDHSVVKISDFGVSHVSEALRRASPDAQQDGSKEGTPKGDDDKALRKTAGSPAFFAPELCHPSDYTPTPTGSVYEASIGGGTYFPSGARDSPSLASNYGAASTPSGQVPVEVQSTAPNGLPLSPYFISKPLLPPDPSRPRARAPIAQGIDVWALGVTLYCLLFGDTPFMARTEYELYNIIVKEPVQVPAVMGVERAWSGVGPAWAGAADGVEGREAVDLLSRLLEKDPSRRITLPEVKKHPWVLRNLESSPDSWLYETDVGKSESVVVTEEDVQHATQERGASDTLPAIRNGPGIRRALSAALVRFPGFARMKRIERTPNAVPRSRSKSGSSNSQSITDAPTRTPSHSSRHSPDDNTTRKKTSLDFGMDLRRMLSREVSVSGSGRSASPATANGRGGWGNLGRPRQASGQSLEGTPTTPSSPLPVNQAFVDPELCRSSSTSSLRNVRGGFSFQRPSGLRKTSGDPVESAAAAAAASHPPSDQESSGRRTLSRMLSKLGGGGSSNRRLSRQASTSDEEAAAHGVHAVILEGAPAERFGNGGEKYDSFGRVVRSSTEDVTPSSIQNVASEAHRERDEDDVIDLTEFEYSESDDDDDVDDDDDDDDDDHFLASPLAQADSITGWSGDFAPFNVEWPGDNGTARMVHEVEASEHDDQYGMRRGKHNPASLKTIADSTPRGSMHHALSSRAVDNSEPSPTPPPLIREHSASPSRSLNKLSIGTMEQPSLLPEVAKEPSARGLSAGPVFSSRKWEAFADAEEEDDNEDEGILMAPRRRRAATISNTPPLA</sequence>
<dbReference type="Gene3D" id="3.30.200.20">
    <property type="entry name" value="Phosphorylase Kinase, domain 1"/>
    <property type="match status" value="1"/>
</dbReference>
<feature type="compositionally biased region" description="Basic and acidic residues" evidence="3">
    <location>
        <begin position="496"/>
        <end position="510"/>
    </location>
</feature>
<feature type="compositionally biased region" description="Low complexity" evidence="3">
    <location>
        <begin position="53"/>
        <end position="121"/>
    </location>
</feature>
<feature type="compositionally biased region" description="Basic and acidic residues" evidence="3">
    <location>
        <begin position="737"/>
        <end position="747"/>
    </location>
</feature>
<evidence type="ECO:0000256" key="1">
    <source>
        <dbReference type="ARBA" id="ARBA00022741"/>
    </source>
</evidence>
<evidence type="ECO:0000313" key="6">
    <source>
        <dbReference type="Proteomes" id="UP000249723"/>
    </source>
</evidence>
<evidence type="ECO:0000256" key="3">
    <source>
        <dbReference type="SAM" id="MobiDB-lite"/>
    </source>
</evidence>
<feature type="region of interest" description="Disordered" evidence="3">
    <location>
        <begin position="348"/>
        <end position="370"/>
    </location>
</feature>
<feature type="compositionally biased region" description="Polar residues" evidence="3">
    <location>
        <begin position="1018"/>
        <end position="1031"/>
    </location>
</feature>
<feature type="region of interest" description="Disordered" evidence="3">
    <location>
        <begin position="780"/>
        <end position="983"/>
    </location>
</feature>
<dbReference type="GO" id="GO:0004674">
    <property type="term" value="F:protein serine/threonine kinase activity"/>
    <property type="evidence" value="ECO:0007669"/>
    <property type="project" value="TreeGrafter"/>
</dbReference>
<feature type="region of interest" description="Disordered" evidence="3">
    <location>
        <begin position="487"/>
        <end position="511"/>
    </location>
</feature>
<feature type="compositionally biased region" description="Basic residues" evidence="3">
    <location>
        <begin position="351"/>
        <end position="360"/>
    </location>
</feature>
<dbReference type="STRING" id="289078.A0A2X0L2Q4"/>
<dbReference type="GO" id="GO:0035556">
    <property type="term" value="P:intracellular signal transduction"/>
    <property type="evidence" value="ECO:0007669"/>
    <property type="project" value="TreeGrafter"/>
</dbReference>
<feature type="compositionally biased region" description="Acidic residues" evidence="3">
    <location>
        <begin position="1039"/>
        <end position="1070"/>
    </location>
</feature>
<dbReference type="GO" id="GO:0005737">
    <property type="term" value="C:cytoplasm"/>
    <property type="evidence" value="ECO:0007669"/>
    <property type="project" value="TreeGrafter"/>
</dbReference>
<dbReference type="PANTHER" id="PTHR24346:SF77">
    <property type="entry name" value="SERINE THREONINE PROTEIN KINASE"/>
    <property type="match status" value="1"/>
</dbReference>
<dbReference type="AlphaFoldDB" id="A0A2X0L2Q4"/>
<feature type="compositionally biased region" description="Low complexity" evidence="3">
    <location>
        <begin position="163"/>
        <end position="180"/>
    </location>
</feature>
<evidence type="ECO:0000313" key="5">
    <source>
        <dbReference type="EMBL" id="SCZ99118.1"/>
    </source>
</evidence>
<name>A0A2X0L2Q4_9BASI</name>
<protein>
    <submittedName>
        <fullName evidence="5">BZ3500_MvSof-1268-A1-R1_Chr3-1g05823 protein</fullName>
    </submittedName>
</protein>
<evidence type="ECO:0000259" key="4">
    <source>
        <dbReference type="PROSITE" id="PS50011"/>
    </source>
</evidence>
<feature type="region of interest" description="Disordered" evidence="3">
    <location>
        <begin position="737"/>
        <end position="757"/>
    </location>
</feature>
<proteinExistence type="predicted"/>
<feature type="compositionally biased region" description="Polar residues" evidence="3">
    <location>
        <begin position="872"/>
        <end position="889"/>
    </location>
</feature>
<feature type="region of interest" description="Disordered" evidence="3">
    <location>
        <begin position="1112"/>
        <end position="1209"/>
    </location>
</feature>
<dbReference type="CDD" id="cd14008">
    <property type="entry name" value="STKc_LKB1_CaMKK"/>
    <property type="match status" value="1"/>
</dbReference>
<feature type="compositionally biased region" description="Low complexity" evidence="3">
    <location>
        <begin position="841"/>
        <end position="853"/>
    </location>
</feature>
<feature type="compositionally biased region" description="Polar residues" evidence="3">
    <location>
        <begin position="802"/>
        <end position="812"/>
    </location>
</feature>
<feature type="compositionally biased region" description="Polar residues" evidence="3">
    <location>
        <begin position="122"/>
        <end position="132"/>
    </location>
</feature>
<feature type="domain" description="Protein kinase" evidence="4">
    <location>
        <begin position="259"/>
        <end position="708"/>
    </location>
</feature>
<accession>A0A2X0L2Q4</accession>
<dbReference type="InterPro" id="IPR000719">
    <property type="entry name" value="Prot_kinase_dom"/>
</dbReference>
<dbReference type="InterPro" id="IPR011009">
    <property type="entry name" value="Kinase-like_dom_sf"/>
</dbReference>
<dbReference type="SMART" id="SM00220">
    <property type="entry name" value="S_TKc"/>
    <property type="match status" value="1"/>
</dbReference>
<dbReference type="SUPFAM" id="SSF56112">
    <property type="entry name" value="Protein kinase-like (PK-like)"/>
    <property type="match status" value="1"/>
</dbReference>
<dbReference type="GO" id="GO:0005524">
    <property type="term" value="F:ATP binding"/>
    <property type="evidence" value="ECO:0007669"/>
    <property type="project" value="UniProtKB-KW"/>
</dbReference>
<dbReference type="PANTHER" id="PTHR24346">
    <property type="entry name" value="MAP/MICROTUBULE AFFINITY-REGULATING KINASE"/>
    <property type="match status" value="1"/>
</dbReference>
<dbReference type="EMBL" id="FMWP01000096">
    <property type="protein sequence ID" value="SCZ99118.1"/>
    <property type="molecule type" value="Genomic_DNA"/>
</dbReference>
<feature type="region of interest" description="Disordered" evidence="3">
    <location>
        <begin position="23"/>
        <end position="249"/>
    </location>
</feature>